<dbReference type="Proteomes" id="UP001596410">
    <property type="component" value="Unassembled WGS sequence"/>
</dbReference>
<dbReference type="RefSeq" id="WP_204708559.1">
    <property type="nucleotide sequence ID" value="NZ_JBHSZV010000047.1"/>
</dbReference>
<dbReference type="InterPro" id="IPR036264">
    <property type="entry name" value="Bact_exopeptidase_dim_dom"/>
</dbReference>
<dbReference type="SUPFAM" id="SSF53187">
    <property type="entry name" value="Zn-dependent exopeptidases"/>
    <property type="match status" value="1"/>
</dbReference>
<proteinExistence type="predicted"/>
<comment type="caution">
    <text evidence="2">The sequence shown here is derived from an EMBL/GenBank/DDBJ whole genome shotgun (WGS) entry which is preliminary data.</text>
</comment>
<dbReference type="Pfam" id="PF01546">
    <property type="entry name" value="Peptidase_M20"/>
    <property type="match status" value="1"/>
</dbReference>
<accession>A0ABW2EMD2</accession>
<reference evidence="3" key="1">
    <citation type="journal article" date="2019" name="Int. J. Syst. Evol. Microbiol.">
        <title>The Global Catalogue of Microorganisms (GCM) 10K type strain sequencing project: providing services to taxonomists for standard genome sequencing and annotation.</title>
        <authorList>
            <consortium name="The Broad Institute Genomics Platform"/>
            <consortium name="The Broad Institute Genome Sequencing Center for Infectious Disease"/>
            <person name="Wu L."/>
            <person name="Ma J."/>
        </authorList>
    </citation>
    <scope>NUCLEOTIDE SEQUENCE [LARGE SCALE GENOMIC DNA]</scope>
    <source>
        <strain evidence="3">CGMCC 4.1621</strain>
    </source>
</reference>
<sequence>MKEKLFSRLEEIHPDLIAFRRDLHMYPELSHTEVDTPKKIADYLTDLGVEVKTGIGGRGVVGILKGRKPGKTVALRADFDALPIQDEKDVEYKSRVPGIMHACGHDLHTASLLGVCKVLSENRDILEGTVVLIHQFAEEVIPGGAKFMIEDGCLDGVDAVFGAHVSSTDPLGTVGLKEGNAMANGDKFEIEISGKGGHAASPHLGIDPLVVGSQLLLNLQQIVSRQVDPLKPAVVSVTSFNGGEGFNVIPDKVKITGTARTFDEDVRDWVEESIEKIAASTCSGFGASVKFNYVRGYPAVVNDPAETRRVKKIATELFGDENVKDISPQMGMEDFAYYLKEVPGTFFWVGGALEAKNDVYPHHHPKFNVQEEAMLYIGKLFISTVLDYLSGNEQEAFKEKESTR</sequence>
<dbReference type="InterPro" id="IPR011650">
    <property type="entry name" value="Peptidase_M20_dimer"/>
</dbReference>
<dbReference type="PANTHER" id="PTHR11014">
    <property type="entry name" value="PEPTIDASE M20 FAMILY MEMBER"/>
    <property type="match status" value="1"/>
</dbReference>
<organism evidence="2 3">
    <name type="scientific">Halobacillus seohaensis</name>
    <dbReference type="NCBI Taxonomy" id="447421"/>
    <lineage>
        <taxon>Bacteria</taxon>
        <taxon>Bacillati</taxon>
        <taxon>Bacillota</taxon>
        <taxon>Bacilli</taxon>
        <taxon>Bacillales</taxon>
        <taxon>Bacillaceae</taxon>
        <taxon>Halobacillus</taxon>
    </lineage>
</organism>
<name>A0ABW2EMD2_9BACI</name>
<dbReference type="InterPro" id="IPR017439">
    <property type="entry name" value="Amidohydrolase"/>
</dbReference>
<dbReference type="InterPro" id="IPR002933">
    <property type="entry name" value="Peptidase_M20"/>
</dbReference>
<keyword evidence="3" id="KW-1185">Reference proteome</keyword>
<dbReference type="Gene3D" id="3.40.630.10">
    <property type="entry name" value="Zn peptidases"/>
    <property type="match status" value="1"/>
</dbReference>
<dbReference type="SUPFAM" id="SSF55031">
    <property type="entry name" value="Bacterial exopeptidase dimerisation domain"/>
    <property type="match status" value="1"/>
</dbReference>
<dbReference type="PANTHER" id="PTHR11014:SF63">
    <property type="entry name" value="METALLOPEPTIDASE, PUTATIVE (AFU_ORTHOLOGUE AFUA_6G09600)-RELATED"/>
    <property type="match status" value="1"/>
</dbReference>
<dbReference type="NCBIfam" id="TIGR01891">
    <property type="entry name" value="amidohydrolases"/>
    <property type="match status" value="1"/>
</dbReference>
<feature type="domain" description="Peptidase M20 dimerisation" evidence="1">
    <location>
        <begin position="187"/>
        <end position="280"/>
    </location>
</feature>
<dbReference type="Pfam" id="PF07687">
    <property type="entry name" value="M20_dimer"/>
    <property type="match status" value="1"/>
</dbReference>
<dbReference type="EMBL" id="JBHSZV010000047">
    <property type="protein sequence ID" value="MFC7063445.1"/>
    <property type="molecule type" value="Genomic_DNA"/>
</dbReference>
<dbReference type="Gene3D" id="3.30.70.360">
    <property type="match status" value="1"/>
</dbReference>
<protein>
    <submittedName>
        <fullName evidence="2">M20 family metallopeptidase</fullName>
    </submittedName>
</protein>
<gene>
    <name evidence="2" type="ORF">ACFQIC_16655</name>
</gene>
<dbReference type="PIRSF" id="PIRSF005962">
    <property type="entry name" value="Pept_M20D_amidohydro"/>
    <property type="match status" value="1"/>
</dbReference>
<evidence type="ECO:0000313" key="2">
    <source>
        <dbReference type="EMBL" id="MFC7063445.1"/>
    </source>
</evidence>
<evidence type="ECO:0000259" key="1">
    <source>
        <dbReference type="Pfam" id="PF07687"/>
    </source>
</evidence>
<evidence type="ECO:0000313" key="3">
    <source>
        <dbReference type="Proteomes" id="UP001596410"/>
    </source>
</evidence>